<dbReference type="Proteomes" id="UP001432216">
    <property type="component" value="Chromosome 11"/>
</dbReference>
<keyword evidence="4" id="KW-1185">Reference proteome</keyword>
<sequence length="368" mass="38911">MVNNTEYYKTLGLSKDATEADIKKAYRKESLKWHPDKNPGDKHAVAEEKFKKIGEAYEVLSDPKKKEIYDQFGEEGLKGGGAPGGGGFGGFPSGGGGYSSFHATDPNDIFNTFFSSMGGGGGGAENIFASFGGGGSSRGGPRMRTSRMGGGMGGMGGMPGMGGMGGMGGMPGGFGDEPSSSAPPPGEIIKPLALSLEELYKGGTKRLKITRHLQSGGQAEKILEVAYKAGWKKGTKIKFAGAGNEDEYGQSQTVTFVVEEKPHNRFERVDDDLVVKLNITLSQALLGPDGGGAITKEVEQLDGRRIQVSLPEGQIVQPGQETRIQGEGMPVSKASSLKKSGDLVVKWNVVFPTRLSAEQKKDLRRILG</sequence>
<evidence type="ECO:0000313" key="3">
    <source>
        <dbReference type="EMBL" id="WVO24525.1"/>
    </source>
</evidence>
<dbReference type="Gene3D" id="2.60.260.20">
    <property type="entry name" value="Urease metallochaperone UreE, N-terminal domain"/>
    <property type="match status" value="2"/>
</dbReference>
<dbReference type="InterPro" id="IPR036869">
    <property type="entry name" value="J_dom_sf"/>
</dbReference>
<dbReference type="InterPro" id="IPR008971">
    <property type="entry name" value="HSP40/DnaJ_pept-bd"/>
</dbReference>
<evidence type="ECO:0000313" key="4">
    <source>
        <dbReference type="Proteomes" id="UP001432216"/>
    </source>
</evidence>
<dbReference type="CDD" id="cd10747">
    <property type="entry name" value="DnaJ_C"/>
    <property type="match status" value="1"/>
</dbReference>
<dbReference type="SUPFAM" id="SSF46565">
    <property type="entry name" value="Chaperone J-domain"/>
    <property type="match status" value="1"/>
</dbReference>
<dbReference type="Pfam" id="PF01556">
    <property type="entry name" value="DnaJ_C"/>
    <property type="match status" value="1"/>
</dbReference>
<dbReference type="PROSITE" id="PS50076">
    <property type="entry name" value="DNAJ_2"/>
    <property type="match status" value="1"/>
</dbReference>
<dbReference type="InterPro" id="IPR018253">
    <property type="entry name" value="DnaJ_domain_CS"/>
</dbReference>
<dbReference type="Pfam" id="PF00226">
    <property type="entry name" value="DnaJ"/>
    <property type="match status" value="1"/>
</dbReference>
<dbReference type="SUPFAM" id="SSF49493">
    <property type="entry name" value="HSP40/DnaJ peptide-binding domain"/>
    <property type="match status" value="2"/>
</dbReference>
<protein>
    <recommendedName>
        <fullName evidence="2">J domain-containing protein</fullName>
    </recommendedName>
</protein>
<organism evidence="3 4">
    <name type="scientific">Cryptococcus decagattii</name>
    <dbReference type="NCBI Taxonomy" id="1859122"/>
    <lineage>
        <taxon>Eukaryota</taxon>
        <taxon>Fungi</taxon>
        <taxon>Dikarya</taxon>
        <taxon>Basidiomycota</taxon>
        <taxon>Agaricomycotina</taxon>
        <taxon>Tremellomycetes</taxon>
        <taxon>Tremellales</taxon>
        <taxon>Cryptococcaceae</taxon>
        <taxon>Cryptococcus</taxon>
        <taxon>Cryptococcus gattii species complex</taxon>
    </lineage>
</organism>
<name>A0ABZ2B6X6_9TREE</name>
<dbReference type="CDD" id="cd06257">
    <property type="entry name" value="DnaJ"/>
    <property type="match status" value="1"/>
</dbReference>
<feature type="domain" description="J" evidence="2">
    <location>
        <begin position="6"/>
        <end position="73"/>
    </location>
</feature>
<dbReference type="PRINTS" id="PR00625">
    <property type="entry name" value="JDOMAIN"/>
</dbReference>
<evidence type="ECO:0000256" key="1">
    <source>
        <dbReference type="ARBA" id="ARBA00023186"/>
    </source>
</evidence>
<dbReference type="PROSITE" id="PS00636">
    <property type="entry name" value="DNAJ_1"/>
    <property type="match status" value="1"/>
</dbReference>
<dbReference type="EMBL" id="CP143816">
    <property type="protein sequence ID" value="WVO24525.1"/>
    <property type="molecule type" value="Genomic_DNA"/>
</dbReference>
<dbReference type="PANTHER" id="PTHR24078:SF553">
    <property type="entry name" value="DNAJ HOMOLOG SUBFAMILY B MEMBER 5"/>
    <property type="match status" value="1"/>
</dbReference>
<proteinExistence type="predicted"/>
<accession>A0ABZ2B6X6</accession>
<evidence type="ECO:0000259" key="2">
    <source>
        <dbReference type="PROSITE" id="PS50076"/>
    </source>
</evidence>
<reference evidence="3 4" key="1">
    <citation type="submission" date="2024-01" db="EMBL/GenBank/DDBJ databases">
        <title>Comparative genomics of Cryptococcus and Kwoniella reveals pathogenesis evolution and contrasting modes of karyotype evolution via chromosome fusion or intercentromeric recombination.</title>
        <authorList>
            <person name="Coelho M.A."/>
            <person name="David-Palma M."/>
            <person name="Shea T."/>
            <person name="Bowers K."/>
            <person name="McGinley-Smith S."/>
            <person name="Mohammad A.W."/>
            <person name="Gnirke A."/>
            <person name="Yurkov A.M."/>
            <person name="Nowrousian M."/>
            <person name="Sun S."/>
            <person name="Cuomo C.A."/>
            <person name="Heitman J."/>
        </authorList>
    </citation>
    <scope>NUCLEOTIDE SEQUENCE [LARGE SCALE GENOMIC DNA]</scope>
    <source>
        <strain evidence="3 4">7685027</strain>
    </source>
</reference>
<dbReference type="SMART" id="SM00271">
    <property type="entry name" value="DnaJ"/>
    <property type="match status" value="1"/>
</dbReference>
<dbReference type="RefSeq" id="XP_064723764.1">
    <property type="nucleotide sequence ID" value="XM_064867692.1"/>
</dbReference>
<dbReference type="GeneID" id="89992662"/>
<dbReference type="PANTHER" id="PTHR24078">
    <property type="entry name" value="DNAJ HOMOLOG SUBFAMILY C MEMBER"/>
    <property type="match status" value="1"/>
</dbReference>
<dbReference type="InterPro" id="IPR002939">
    <property type="entry name" value="DnaJ_C"/>
</dbReference>
<dbReference type="InterPro" id="IPR001623">
    <property type="entry name" value="DnaJ_domain"/>
</dbReference>
<keyword evidence="1" id="KW-0143">Chaperone</keyword>
<gene>
    <name evidence="3" type="ORF">IAS62_005893</name>
</gene>
<dbReference type="Gene3D" id="1.10.287.110">
    <property type="entry name" value="DnaJ domain"/>
    <property type="match status" value="1"/>
</dbReference>
<dbReference type="InterPro" id="IPR051339">
    <property type="entry name" value="DnaJ_subfamily_B"/>
</dbReference>